<evidence type="ECO:0000256" key="5">
    <source>
        <dbReference type="ARBA" id="ARBA00023284"/>
    </source>
</evidence>
<proteinExistence type="predicted"/>
<keyword evidence="2" id="KW-0479">Metal-binding</keyword>
<dbReference type="InterPro" id="IPR033658">
    <property type="entry name" value="GRX_PICOT-like"/>
</dbReference>
<evidence type="ECO:0000259" key="6">
    <source>
        <dbReference type="Pfam" id="PF00462"/>
    </source>
</evidence>
<dbReference type="InterPro" id="IPR004480">
    <property type="entry name" value="Monothiol_GRX-rel"/>
</dbReference>
<reference evidence="8" key="1">
    <citation type="submission" date="2025-08" db="UniProtKB">
        <authorList>
            <consortium name="RefSeq"/>
        </authorList>
    </citation>
    <scope>IDENTIFICATION</scope>
    <source>
        <tissue evidence="8">Muscle</tissue>
    </source>
</reference>
<keyword evidence="4" id="KW-0411">Iron-sulfur</keyword>
<dbReference type="RefSeq" id="XP_013776492.1">
    <property type="nucleotide sequence ID" value="XM_013921038.2"/>
</dbReference>
<dbReference type="Proteomes" id="UP000694941">
    <property type="component" value="Unplaced"/>
</dbReference>
<organism evidence="7 8">
    <name type="scientific">Limulus polyphemus</name>
    <name type="common">Atlantic horseshoe crab</name>
    <dbReference type="NCBI Taxonomy" id="6850"/>
    <lineage>
        <taxon>Eukaryota</taxon>
        <taxon>Metazoa</taxon>
        <taxon>Ecdysozoa</taxon>
        <taxon>Arthropoda</taxon>
        <taxon>Chelicerata</taxon>
        <taxon>Merostomata</taxon>
        <taxon>Xiphosura</taxon>
        <taxon>Limulidae</taxon>
        <taxon>Limulus</taxon>
    </lineage>
</organism>
<dbReference type="NCBIfam" id="TIGR00365">
    <property type="entry name" value="Grx4 family monothiol glutaredoxin"/>
    <property type="match status" value="1"/>
</dbReference>
<evidence type="ECO:0000256" key="1">
    <source>
        <dbReference type="ARBA" id="ARBA00022714"/>
    </source>
</evidence>
<dbReference type="GeneID" id="106461234"/>
<dbReference type="InterPro" id="IPR002109">
    <property type="entry name" value="Glutaredoxin"/>
</dbReference>
<keyword evidence="5" id="KW-0676">Redox-active center</keyword>
<evidence type="ECO:0000256" key="4">
    <source>
        <dbReference type="ARBA" id="ARBA00023014"/>
    </source>
</evidence>
<evidence type="ECO:0000256" key="3">
    <source>
        <dbReference type="ARBA" id="ARBA00023004"/>
    </source>
</evidence>
<accession>A0ABM1B7Q3</accession>
<protein>
    <submittedName>
        <fullName evidence="8">Glutaredoxin-related protein 5, mitochondrial-like isoform X1</fullName>
    </submittedName>
</protein>
<keyword evidence="3" id="KW-0408">Iron</keyword>
<dbReference type="CDD" id="cd03028">
    <property type="entry name" value="GRX_PICOT_like"/>
    <property type="match status" value="1"/>
</dbReference>
<dbReference type="InterPro" id="IPR036249">
    <property type="entry name" value="Thioredoxin-like_sf"/>
</dbReference>
<evidence type="ECO:0000256" key="2">
    <source>
        <dbReference type="ARBA" id="ARBA00022723"/>
    </source>
</evidence>
<evidence type="ECO:0000313" key="7">
    <source>
        <dbReference type="Proteomes" id="UP000694941"/>
    </source>
</evidence>
<sequence>MEIIARASSRTSSSCKLIITSIVCRRIVSTSGLHRYLMLNLKPTGTSRPGNMLNNTFLSKTTSYGHSKVSFTPLSTAATGTKEHVDELVKKNKVVVFMKGDPDAPRCGFSNAVVQILRMHGVTYDSHNVLEDENLRQGLFYFCCGALGIKEYSNWPTIPQVYVDGQFIGGCDILLQMHQSGEIIEELKKAGIRSALLDQALEEERKNMDSKKSE</sequence>
<dbReference type="PROSITE" id="PS51354">
    <property type="entry name" value="GLUTAREDOXIN_2"/>
    <property type="match status" value="1"/>
</dbReference>
<name>A0ABM1B7Q3_LIMPO</name>
<keyword evidence="7" id="KW-1185">Reference proteome</keyword>
<dbReference type="Pfam" id="PF00462">
    <property type="entry name" value="Glutaredoxin"/>
    <property type="match status" value="1"/>
</dbReference>
<gene>
    <name evidence="8" type="primary">LOC106461234</name>
</gene>
<keyword evidence="1" id="KW-0001">2Fe-2S</keyword>
<feature type="domain" description="Glutaredoxin" evidence="6">
    <location>
        <begin position="94"/>
        <end position="168"/>
    </location>
</feature>
<evidence type="ECO:0000313" key="8">
    <source>
        <dbReference type="RefSeq" id="XP_013776492.1"/>
    </source>
</evidence>
<dbReference type="PANTHER" id="PTHR10293:SF16">
    <property type="entry name" value="GLUTAREDOXIN-RELATED PROTEIN 5, MITOCHONDRIAL"/>
    <property type="match status" value="1"/>
</dbReference>
<dbReference type="SUPFAM" id="SSF52833">
    <property type="entry name" value="Thioredoxin-like"/>
    <property type="match status" value="1"/>
</dbReference>
<dbReference type="Gene3D" id="3.40.30.10">
    <property type="entry name" value="Glutaredoxin"/>
    <property type="match status" value="1"/>
</dbReference>
<dbReference type="PANTHER" id="PTHR10293">
    <property type="entry name" value="GLUTAREDOXIN FAMILY MEMBER"/>
    <property type="match status" value="1"/>
</dbReference>